<dbReference type="RefSeq" id="WP_244785086.1">
    <property type="nucleotide sequence ID" value="NZ_CP091508.1"/>
</dbReference>
<name>A0ABY4DTS4_9NEIS</name>
<dbReference type="PANTHER" id="PTHR11931">
    <property type="entry name" value="PHOSPHOGLYCERATE MUTASE"/>
    <property type="match status" value="1"/>
</dbReference>
<dbReference type="Gene3D" id="3.40.50.1240">
    <property type="entry name" value="Phosphoglycerate mutase-like"/>
    <property type="match status" value="1"/>
</dbReference>
<dbReference type="InterPro" id="IPR013078">
    <property type="entry name" value="His_Pase_superF_clade-1"/>
</dbReference>
<dbReference type="EMBL" id="CP091508">
    <property type="protein sequence ID" value="UOO81823.1"/>
    <property type="molecule type" value="Genomic_DNA"/>
</dbReference>
<reference evidence="6 7" key="1">
    <citation type="journal article" date="2022" name="Res Sq">
        <title>Evolution of multicellular longitudinally dividing oral cavity symbionts (Neisseriaceae).</title>
        <authorList>
            <person name="Nyongesa S."/>
            <person name="Weber P."/>
            <person name="Bernet E."/>
            <person name="Pullido F."/>
            <person name="Nieckarz M."/>
            <person name="Delaby M."/>
            <person name="Nieves C."/>
            <person name="Viehboeck T."/>
            <person name="Krause N."/>
            <person name="Rivera-Millot A."/>
            <person name="Nakamura A."/>
            <person name="Vischer N."/>
            <person name="VanNieuwenhze M."/>
            <person name="Brun Y."/>
            <person name="Cava F."/>
            <person name="Bulgheresi S."/>
            <person name="Veyrier F."/>
        </authorList>
    </citation>
    <scope>NUCLEOTIDE SEQUENCE [LARGE SCALE GENOMIC DNA]</scope>
    <source>
        <strain evidence="6 7">CCUG 63373m</strain>
    </source>
</reference>
<accession>A0ABY4DTS4</accession>
<evidence type="ECO:0000256" key="1">
    <source>
        <dbReference type="ARBA" id="ARBA00006717"/>
    </source>
</evidence>
<dbReference type="SUPFAM" id="SSF53254">
    <property type="entry name" value="Phosphoglycerate mutase-like"/>
    <property type="match status" value="1"/>
</dbReference>
<evidence type="ECO:0000256" key="4">
    <source>
        <dbReference type="ARBA" id="ARBA00023152"/>
    </source>
</evidence>
<keyword evidence="7" id="KW-1185">Reference proteome</keyword>
<dbReference type="Pfam" id="PF00300">
    <property type="entry name" value="His_Phos_1"/>
    <property type="match status" value="1"/>
</dbReference>
<dbReference type="InterPro" id="IPR029033">
    <property type="entry name" value="His_PPase_superfam"/>
</dbReference>
<dbReference type="InterPro" id="IPR005952">
    <property type="entry name" value="Phosphogly_mut1"/>
</dbReference>
<protein>
    <recommendedName>
        <fullName evidence="2">phosphoglycerate mutase (2,3-diphosphoglycerate-dependent)</fullName>
        <ecNumber evidence="2">5.4.2.11</ecNumber>
    </recommendedName>
</protein>
<organism evidence="6 7">
    <name type="scientific">Uruburuella testudinis</name>
    <dbReference type="NCBI Taxonomy" id="1282863"/>
    <lineage>
        <taxon>Bacteria</taxon>
        <taxon>Pseudomonadati</taxon>
        <taxon>Pseudomonadota</taxon>
        <taxon>Betaproteobacteria</taxon>
        <taxon>Neisseriales</taxon>
        <taxon>Neisseriaceae</taxon>
        <taxon>Uruburuella</taxon>
    </lineage>
</organism>
<dbReference type="CDD" id="cd07067">
    <property type="entry name" value="HP_PGM_like"/>
    <property type="match status" value="1"/>
</dbReference>
<keyword evidence="5" id="KW-0413">Isomerase</keyword>
<evidence type="ECO:0000256" key="2">
    <source>
        <dbReference type="ARBA" id="ARBA00012028"/>
    </source>
</evidence>
<evidence type="ECO:0000313" key="7">
    <source>
        <dbReference type="Proteomes" id="UP000829817"/>
    </source>
</evidence>
<proteinExistence type="inferred from homology"/>
<dbReference type="Proteomes" id="UP000829817">
    <property type="component" value="Chromosome"/>
</dbReference>
<comment type="similarity">
    <text evidence="1">Belongs to the phosphoglycerate mutase family. BPG-dependent PGAM subfamily.</text>
</comment>
<keyword evidence="4" id="KW-0324">Glycolysis</keyword>
<evidence type="ECO:0000256" key="3">
    <source>
        <dbReference type="ARBA" id="ARBA00022432"/>
    </source>
</evidence>
<keyword evidence="3" id="KW-0312">Gluconeogenesis</keyword>
<dbReference type="SMART" id="SM00855">
    <property type="entry name" value="PGAM"/>
    <property type="match status" value="1"/>
</dbReference>
<gene>
    <name evidence="6" type="ORF">LVJ83_13090</name>
</gene>
<dbReference type="EC" id="5.4.2.11" evidence="2"/>
<sequence>MALNLYLVRHGRTEYNAAGRLQGWSDAPLTPEGREAAVILGRGLREVVRFDAAFCSTSPRAVTTARLILDAGGQPDLPVQQLADLREYSFGSFEGEKITAVHEKVMAHRGLPDVATWLAQYRHAGHNLLAETVSAIDPQGQAETEAAFVARLRQGMAELAAQSPVDGKVLLVSHGMSITAILKSIDPASTLYQSVPNVSVTRLDYENGVWRVLGVGDTSLTGNGIKGVL</sequence>
<evidence type="ECO:0000256" key="5">
    <source>
        <dbReference type="ARBA" id="ARBA00023235"/>
    </source>
</evidence>
<evidence type="ECO:0000313" key="6">
    <source>
        <dbReference type="EMBL" id="UOO81823.1"/>
    </source>
</evidence>